<evidence type="ECO:0000256" key="8">
    <source>
        <dbReference type="RuleBase" id="RU365088"/>
    </source>
</evidence>
<dbReference type="Proteomes" id="UP000293433">
    <property type="component" value="Unassembled WGS sequence"/>
</dbReference>
<dbReference type="InterPro" id="IPR004812">
    <property type="entry name" value="Efflux_drug-R_Bcr/CmlA"/>
</dbReference>
<evidence type="ECO:0000313" key="11">
    <source>
        <dbReference type="Proteomes" id="UP000293433"/>
    </source>
</evidence>
<feature type="transmembrane region" description="Helical" evidence="8">
    <location>
        <begin position="327"/>
        <end position="351"/>
    </location>
</feature>
<feature type="transmembrane region" description="Helical" evidence="8">
    <location>
        <begin position="389"/>
        <end position="408"/>
    </location>
</feature>
<dbReference type="Pfam" id="PF07690">
    <property type="entry name" value="MFS_1"/>
    <property type="match status" value="1"/>
</dbReference>
<keyword evidence="7 8" id="KW-0472">Membrane</keyword>
<dbReference type="RefSeq" id="WP_130479985.1">
    <property type="nucleotide sequence ID" value="NZ_SGWV01000001.1"/>
</dbReference>
<evidence type="ECO:0000256" key="7">
    <source>
        <dbReference type="ARBA" id="ARBA00023136"/>
    </source>
</evidence>
<feature type="transmembrane region" description="Helical" evidence="8">
    <location>
        <begin position="363"/>
        <end position="383"/>
    </location>
</feature>
<comment type="caution">
    <text evidence="8">Lacks conserved residue(s) required for the propagation of feature annotation.</text>
</comment>
<dbReference type="EMBL" id="SGWV01000001">
    <property type="protein sequence ID" value="RZS63311.1"/>
    <property type="molecule type" value="Genomic_DNA"/>
</dbReference>
<name>A0A4Q7M725_9BURK</name>
<evidence type="ECO:0000256" key="2">
    <source>
        <dbReference type="ARBA" id="ARBA00006236"/>
    </source>
</evidence>
<proteinExistence type="inferred from homology"/>
<feature type="transmembrane region" description="Helical" evidence="8">
    <location>
        <begin position="98"/>
        <end position="121"/>
    </location>
</feature>
<reference evidence="10 11" key="1">
    <citation type="submission" date="2019-02" db="EMBL/GenBank/DDBJ databases">
        <title>Genomic Encyclopedia of Type Strains, Phase IV (KMG-IV): sequencing the most valuable type-strain genomes for metagenomic binning, comparative biology and taxonomic classification.</title>
        <authorList>
            <person name="Goeker M."/>
        </authorList>
    </citation>
    <scope>NUCLEOTIDE SEQUENCE [LARGE SCALE GENOMIC DNA]</scope>
    <source>
        <strain evidence="10 11">DSM 10617</strain>
    </source>
</reference>
<dbReference type="InterPro" id="IPR036259">
    <property type="entry name" value="MFS_trans_sf"/>
</dbReference>
<organism evidence="10 11">
    <name type="scientific">Sphaerotilus mobilis</name>
    <dbReference type="NCBI Taxonomy" id="47994"/>
    <lineage>
        <taxon>Bacteria</taxon>
        <taxon>Pseudomonadati</taxon>
        <taxon>Pseudomonadota</taxon>
        <taxon>Betaproteobacteria</taxon>
        <taxon>Burkholderiales</taxon>
        <taxon>Sphaerotilaceae</taxon>
        <taxon>Sphaerotilus</taxon>
    </lineage>
</organism>
<dbReference type="NCBIfam" id="TIGR00710">
    <property type="entry name" value="efflux_Bcr_CflA"/>
    <property type="match status" value="1"/>
</dbReference>
<feature type="domain" description="Major facilitator superfamily (MFS) profile" evidence="9">
    <location>
        <begin position="29"/>
        <end position="414"/>
    </location>
</feature>
<feature type="transmembrane region" description="Helical" evidence="8">
    <location>
        <begin position="233"/>
        <end position="257"/>
    </location>
</feature>
<dbReference type="OrthoDB" id="9814303at2"/>
<keyword evidence="4" id="KW-1003">Cell membrane</keyword>
<comment type="subcellular location">
    <subcellularLocation>
        <location evidence="8">Cell inner membrane</location>
        <topology evidence="8">Multi-pass membrane protein</topology>
    </subcellularLocation>
    <subcellularLocation>
        <location evidence="1">Cell membrane</location>
        <topology evidence="1">Multi-pass membrane protein</topology>
    </subcellularLocation>
</comment>
<accession>A0A4Q7M725</accession>
<comment type="caution">
    <text evidence="10">The sequence shown here is derived from an EMBL/GenBank/DDBJ whole genome shotgun (WGS) entry which is preliminary data.</text>
</comment>
<dbReference type="InterPro" id="IPR011701">
    <property type="entry name" value="MFS"/>
</dbReference>
<protein>
    <recommendedName>
        <fullName evidence="8">Bcr/CflA family efflux transporter</fullName>
    </recommendedName>
</protein>
<evidence type="ECO:0000259" key="9">
    <source>
        <dbReference type="PROSITE" id="PS50850"/>
    </source>
</evidence>
<dbReference type="SUPFAM" id="SSF103473">
    <property type="entry name" value="MFS general substrate transporter"/>
    <property type="match status" value="1"/>
</dbReference>
<evidence type="ECO:0000256" key="3">
    <source>
        <dbReference type="ARBA" id="ARBA00022448"/>
    </source>
</evidence>
<keyword evidence="5 8" id="KW-0812">Transmembrane</keyword>
<keyword evidence="3 8" id="KW-0813">Transport</keyword>
<evidence type="ECO:0000313" key="10">
    <source>
        <dbReference type="EMBL" id="RZS63311.1"/>
    </source>
</evidence>
<sequence>MSTEPSPIEPTPTAPAAHRTDWHAPRWLQAVLLASLGTLGPFSIDTYLPAFAGIARSLGATPVEMQQTLSAYLLGFALMNLFHGALSDALGRRPVVLAGVAMFTLTSLGCALTDHIGWLIALRALQGMSTGAGMVVSRAVIRDVYPPDQAQKMMSQVTIFFGIAPAIAPLVGGWLFVHLDWRAVFFFLTLVGCAIWLGVWRSLPETLAPDRRQPLSVRSLWQGYRELGSDRRFWLLALASGVPFNGMFLYVLGAPSFLGELLGLQPAQFFWFFVSTIVGIMVGATVSGRMAGRIEPRRQIRMGFLIMLLASLLNIAGTLLLPLHPLWAFPPILLFSLGWAVLVPVVTLMVLDLSPERRGMASSLQATVGSLANALVAGVVTPLVMHSALALSLTSAGLMAIGLLAWVWHRRLLRRDPRPSTHPAA</sequence>
<dbReference type="Gene3D" id="1.20.1720.10">
    <property type="entry name" value="Multidrug resistance protein D"/>
    <property type="match status" value="1"/>
</dbReference>
<dbReference type="PANTHER" id="PTHR43124">
    <property type="entry name" value="PURINE EFFLUX PUMP PBUE"/>
    <property type="match status" value="1"/>
</dbReference>
<evidence type="ECO:0000256" key="4">
    <source>
        <dbReference type="ARBA" id="ARBA00022475"/>
    </source>
</evidence>
<evidence type="ECO:0000256" key="1">
    <source>
        <dbReference type="ARBA" id="ARBA00004651"/>
    </source>
</evidence>
<feature type="transmembrane region" description="Helical" evidence="8">
    <location>
        <begin position="157"/>
        <end position="177"/>
    </location>
</feature>
<keyword evidence="11" id="KW-1185">Reference proteome</keyword>
<dbReference type="AlphaFoldDB" id="A0A4Q7M725"/>
<dbReference type="PROSITE" id="PS50850">
    <property type="entry name" value="MFS"/>
    <property type="match status" value="1"/>
</dbReference>
<dbReference type="CDD" id="cd17320">
    <property type="entry name" value="MFS_MdfA_MDR_like"/>
    <property type="match status" value="1"/>
</dbReference>
<evidence type="ECO:0000256" key="6">
    <source>
        <dbReference type="ARBA" id="ARBA00022989"/>
    </source>
</evidence>
<dbReference type="GO" id="GO:1990961">
    <property type="term" value="P:xenobiotic detoxification by transmembrane export across the plasma membrane"/>
    <property type="evidence" value="ECO:0007669"/>
    <property type="project" value="InterPro"/>
</dbReference>
<dbReference type="InterPro" id="IPR020846">
    <property type="entry name" value="MFS_dom"/>
</dbReference>
<dbReference type="GO" id="GO:0005886">
    <property type="term" value="C:plasma membrane"/>
    <property type="evidence" value="ECO:0007669"/>
    <property type="project" value="UniProtKB-SubCell"/>
</dbReference>
<comment type="similarity">
    <text evidence="2 8">Belongs to the major facilitator superfamily. Bcr/CmlA family.</text>
</comment>
<evidence type="ECO:0000256" key="5">
    <source>
        <dbReference type="ARBA" id="ARBA00022692"/>
    </source>
</evidence>
<feature type="transmembrane region" description="Helical" evidence="8">
    <location>
        <begin position="300"/>
        <end position="321"/>
    </location>
</feature>
<feature type="transmembrane region" description="Helical" evidence="8">
    <location>
        <begin position="69"/>
        <end position="86"/>
    </location>
</feature>
<keyword evidence="8" id="KW-0997">Cell inner membrane</keyword>
<feature type="transmembrane region" description="Helical" evidence="8">
    <location>
        <begin position="183"/>
        <end position="203"/>
    </location>
</feature>
<dbReference type="PANTHER" id="PTHR43124:SF3">
    <property type="entry name" value="CHLORAMPHENICOL EFFLUX PUMP RV0191"/>
    <property type="match status" value="1"/>
</dbReference>
<feature type="transmembrane region" description="Helical" evidence="8">
    <location>
        <begin position="27"/>
        <end position="48"/>
    </location>
</feature>
<keyword evidence="6 8" id="KW-1133">Transmembrane helix</keyword>
<dbReference type="InterPro" id="IPR050189">
    <property type="entry name" value="MFS_Efflux_Transporters"/>
</dbReference>
<feature type="transmembrane region" description="Helical" evidence="8">
    <location>
        <begin position="269"/>
        <end position="288"/>
    </location>
</feature>
<gene>
    <name evidence="10" type="ORF">EV685_0027</name>
</gene>
<dbReference type="GO" id="GO:0042910">
    <property type="term" value="F:xenobiotic transmembrane transporter activity"/>
    <property type="evidence" value="ECO:0007669"/>
    <property type="project" value="InterPro"/>
</dbReference>